<dbReference type="RefSeq" id="WP_239121791.1">
    <property type="nucleotide sequence ID" value="NZ_CP069533.1"/>
</dbReference>
<protein>
    <submittedName>
        <fullName evidence="1">Uncharacterized protein</fullName>
    </submittedName>
</protein>
<dbReference type="Proteomes" id="UP000254287">
    <property type="component" value="Unassembled WGS sequence"/>
</dbReference>
<dbReference type="AlphaFoldDB" id="A0A376CWY3"/>
<evidence type="ECO:0000313" key="1">
    <source>
        <dbReference type="EMBL" id="STC76950.1"/>
    </source>
</evidence>
<sequence length="100" mass="11119">MGEDANGCGSGWGSYPEQALIDAPIIPTTATPTTREKVRERAARRGIKIWRILSLLPDKAQDMKHNMSQLSGYSAQLQRLAESYTPRSTHAVWLSSMEDD</sequence>
<accession>A0A376CWY3</accession>
<proteinExistence type="predicted"/>
<gene>
    <name evidence="1" type="ORF">NCTC10289_01122</name>
</gene>
<reference evidence="1 2" key="1">
    <citation type="submission" date="2018-06" db="EMBL/GenBank/DDBJ databases">
        <authorList>
            <consortium name="Pathogen Informatics"/>
            <person name="Doyle S."/>
        </authorList>
    </citation>
    <scope>NUCLEOTIDE SEQUENCE [LARGE SCALE GENOMIC DNA]</scope>
    <source>
        <strain evidence="1 2">NCTC10289</strain>
    </source>
</reference>
<organism evidence="1 2">
    <name type="scientific">Corynebacterium minutissimum</name>
    <dbReference type="NCBI Taxonomy" id="38301"/>
    <lineage>
        <taxon>Bacteria</taxon>
        <taxon>Bacillati</taxon>
        <taxon>Actinomycetota</taxon>
        <taxon>Actinomycetes</taxon>
        <taxon>Mycobacteriales</taxon>
        <taxon>Corynebacteriaceae</taxon>
        <taxon>Corynebacterium</taxon>
    </lineage>
</organism>
<name>A0A376CWY3_9CORY</name>
<dbReference type="EMBL" id="UFXP01000001">
    <property type="protein sequence ID" value="STC76950.1"/>
    <property type="molecule type" value="Genomic_DNA"/>
</dbReference>
<evidence type="ECO:0000313" key="2">
    <source>
        <dbReference type="Proteomes" id="UP000254287"/>
    </source>
</evidence>